<feature type="domain" description="AAA+ ATPase" evidence="5">
    <location>
        <begin position="162"/>
        <end position="306"/>
    </location>
</feature>
<dbReference type="SUPFAM" id="SSF46689">
    <property type="entry name" value="Homeodomain-like"/>
    <property type="match status" value="1"/>
</dbReference>
<dbReference type="EMBL" id="AP021857">
    <property type="protein sequence ID" value="BBO21888.1"/>
    <property type="molecule type" value="Genomic_DNA"/>
</dbReference>
<gene>
    <name evidence="6" type="ORF">DSYM_25870</name>
</gene>
<dbReference type="Gene3D" id="1.10.10.60">
    <property type="entry name" value="Homeodomain-like"/>
    <property type="match status" value="1"/>
</dbReference>
<dbReference type="GO" id="GO:0006355">
    <property type="term" value="P:regulation of DNA-templated transcription"/>
    <property type="evidence" value="ECO:0007669"/>
    <property type="project" value="InterPro"/>
</dbReference>
<dbReference type="CDD" id="cd00009">
    <property type="entry name" value="AAA"/>
    <property type="match status" value="1"/>
</dbReference>
<dbReference type="Gene3D" id="1.10.8.60">
    <property type="match status" value="1"/>
</dbReference>
<dbReference type="SUPFAM" id="SSF52540">
    <property type="entry name" value="P-loop containing nucleoside triphosphate hydrolases"/>
    <property type="match status" value="1"/>
</dbReference>
<keyword evidence="3" id="KW-0805">Transcription regulation</keyword>
<dbReference type="InterPro" id="IPR002197">
    <property type="entry name" value="HTH_Fis"/>
</dbReference>
<name>A0A809R5C3_9PROT</name>
<dbReference type="InterPro" id="IPR009057">
    <property type="entry name" value="Homeodomain-like_sf"/>
</dbReference>
<dbReference type="InterPro" id="IPR058031">
    <property type="entry name" value="AAA_lid_NorR"/>
</dbReference>
<dbReference type="Gene3D" id="3.40.50.300">
    <property type="entry name" value="P-loop containing nucleotide triphosphate hydrolases"/>
    <property type="match status" value="1"/>
</dbReference>
<organism evidence="6 7">
    <name type="scientific">Candidatus Desulfobacillus denitrificans</name>
    <dbReference type="NCBI Taxonomy" id="2608985"/>
    <lineage>
        <taxon>Bacteria</taxon>
        <taxon>Pseudomonadati</taxon>
        <taxon>Pseudomonadota</taxon>
        <taxon>Betaproteobacteria</taxon>
        <taxon>Candidatus Desulfobacillus</taxon>
    </lineage>
</organism>
<dbReference type="Pfam" id="PF25601">
    <property type="entry name" value="AAA_lid_14"/>
    <property type="match status" value="1"/>
</dbReference>
<dbReference type="InterPro" id="IPR027417">
    <property type="entry name" value="P-loop_NTPase"/>
</dbReference>
<dbReference type="FunFam" id="3.40.50.300:FF:000006">
    <property type="entry name" value="DNA-binding transcriptional regulator NtrC"/>
    <property type="match status" value="1"/>
</dbReference>
<keyword evidence="2" id="KW-0067">ATP-binding</keyword>
<protein>
    <recommendedName>
        <fullName evidence="5">AAA+ ATPase domain-containing protein</fullName>
    </recommendedName>
</protein>
<dbReference type="KEGG" id="ddz:DSYM_25870"/>
<evidence type="ECO:0000313" key="6">
    <source>
        <dbReference type="EMBL" id="BBO21888.1"/>
    </source>
</evidence>
<keyword evidence="4" id="KW-0804">Transcription</keyword>
<evidence type="ECO:0000313" key="7">
    <source>
        <dbReference type="Proteomes" id="UP000662914"/>
    </source>
</evidence>
<accession>A0A809R5C3</accession>
<dbReference type="PROSITE" id="PS00675">
    <property type="entry name" value="SIGMA54_INTERACT_1"/>
    <property type="match status" value="1"/>
</dbReference>
<evidence type="ECO:0000259" key="5">
    <source>
        <dbReference type="SMART" id="SM00382"/>
    </source>
</evidence>
<evidence type="ECO:0000256" key="1">
    <source>
        <dbReference type="ARBA" id="ARBA00022741"/>
    </source>
</evidence>
<dbReference type="PRINTS" id="PR01590">
    <property type="entry name" value="HTHFIS"/>
</dbReference>
<dbReference type="AlphaFoldDB" id="A0A809R5C3"/>
<proteinExistence type="predicted"/>
<dbReference type="Pfam" id="PF00158">
    <property type="entry name" value="Sigma54_activat"/>
    <property type="match status" value="1"/>
</dbReference>
<dbReference type="InterPro" id="IPR025662">
    <property type="entry name" value="Sigma_54_int_dom_ATP-bd_1"/>
</dbReference>
<dbReference type="PROSITE" id="PS00676">
    <property type="entry name" value="SIGMA54_INTERACT_2"/>
    <property type="match status" value="1"/>
</dbReference>
<keyword evidence="1" id="KW-0547">Nucleotide-binding</keyword>
<dbReference type="Proteomes" id="UP000662914">
    <property type="component" value="Chromosome"/>
</dbReference>
<reference evidence="6" key="1">
    <citation type="journal article" name="DNA Res.">
        <title>The physiological potential of anammox bacteria as revealed by their core genome structure.</title>
        <authorList>
            <person name="Okubo T."/>
            <person name="Toyoda A."/>
            <person name="Fukuhara K."/>
            <person name="Uchiyama I."/>
            <person name="Harigaya Y."/>
            <person name="Kuroiwa M."/>
            <person name="Suzuki T."/>
            <person name="Murakami Y."/>
            <person name="Suwa Y."/>
            <person name="Takami H."/>
        </authorList>
    </citation>
    <scope>NUCLEOTIDE SEQUENCE</scope>
    <source>
        <strain evidence="6">317325-3</strain>
    </source>
</reference>
<sequence length="440" mass="47061">MRREEPVLPGAADEFAKLADDLRAADLALLCTDACGGILFSHIGEAMAGDVAADLRPGQRWLPGRSQIVDKFHCHAEAVPGGDGASVAVLSRSSAASPYAAALARMAARLVAYRAAAAGAAALPEGPELAAHRARLGAAARVCGSDPAMKRNLELAQHLAQRGVPILLAGETGTGKEVFARGLHELSHRYAGPFVAVNCASIPEALIESELFGYRKGAFTGAARDGYRGRILQADGGTLFLDEIGDMPLALQARLLRVLETREVVPLGGEQAVNVDLQVVSATHRDLAAAVRAGLFREDLYYRLCGMLIELPPLRRRADRRALLLRVLAEESQGRAVFAPAALELLDEHAWPGNFRELRNAVKVALALTADDIIRPEHLPPAIGNGAAAPDDERGALLASIERHRWNLSAVARRLGISRRTLYRRMHRLGILVAVDGEHG</sequence>
<dbReference type="GO" id="GO:0043565">
    <property type="term" value="F:sequence-specific DNA binding"/>
    <property type="evidence" value="ECO:0007669"/>
    <property type="project" value="InterPro"/>
</dbReference>
<evidence type="ECO:0000256" key="2">
    <source>
        <dbReference type="ARBA" id="ARBA00022840"/>
    </source>
</evidence>
<dbReference type="GO" id="GO:0005524">
    <property type="term" value="F:ATP binding"/>
    <property type="evidence" value="ECO:0007669"/>
    <property type="project" value="UniProtKB-KW"/>
</dbReference>
<evidence type="ECO:0000256" key="3">
    <source>
        <dbReference type="ARBA" id="ARBA00023015"/>
    </source>
</evidence>
<dbReference type="InterPro" id="IPR025943">
    <property type="entry name" value="Sigma_54_int_dom_ATP-bd_2"/>
</dbReference>
<dbReference type="InterPro" id="IPR002078">
    <property type="entry name" value="Sigma_54_int"/>
</dbReference>
<evidence type="ECO:0000256" key="4">
    <source>
        <dbReference type="ARBA" id="ARBA00023163"/>
    </source>
</evidence>
<dbReference type="SMART" id="SM00382">
    <property type="entry name" value="AAA"/>
    <property type="match status" value="1"/>
</dbReference>
<dbReference type="PANTHER" id="PTHR32071:SF77">
    <property type="entry name" value="TRANSCRIPTIONAL REGULATORY PROTEIN"/>
    <property type="match status" value="1"/>
</dbReference>
<dbReference type="Pfam" id="PF02954">
    <property type="entry name" value="HTH_8"/>
    <property type="match status" value="1"/>
</dbReference>
<dbReference type="InterPro" id="IPR003593">
    <property type="entry name" value="AAA+_ATPase"/>
</dbReference>
<dbReference type="PANTHER" id="PTHR32071">
    <property type="entry name" value="TRANSCRIPTIONAL REGULATORY PROTEIN"/>
    <property type="match status" value="1"/>
</dbReference>